<keyword evidence="2" id="KW-1185">Reference proteome</keyword>
<accession>A0A643FCQ8</accession>
<comment type="caution">
    <text evidence="1">The sequence shown here is derived from an EMBL/GenBank/DDBJ whole genome shotgun (WGS) entry which is preliminary data.</text>
</comment>
<dbReference type="EMBL" id="VZPB01000040">
    <property type="protein sequence ID" value="KAB0579042.1"/>
    <property type="molecule type" value="Genomic_DNA"/>
</dbReference>
<reference evidence="1 2" key="1">
    <citation type="submission" date="2019-09" db="EMBL/GenBank/DDBJ databases">
        <title>Draft genome sequences of 48 bacterial type strains from the CCUG.</title>
        <authorList>
            <person name="Tunovic T."/>
            <person name="Pineiro-Iglesias B."/>
            <person name="Unosson C."/>
            <person name="Inganas E."/>
            <person name="Ohlen M."/>
            <person name="Cardew S."/>
            <person name="Jensie-Markopoulos S."/>
            <person name="Salva-Serra F."/>
            <person name="Jaen-Luchoro D."/>
            <person name="Karlsson R."/>
            <person name="Svensson-Stadler L."/>
            <person name="Chun J."/>
            <person name="Moore E."/>
        </authorList>
    </citation>
    <scope>NUCLEOTIDE SEQUENCE [LARGE SCALE GENOMIC DNA]</scope>
    <source>
        <strain evidence="1 2">CCUG 30977</strain>
    </source>
</reference>
<proteinExistence type="predicted"/>
<evidence type="ECO:0000313" key="2">
    <source>
        <dbReference type="Proteomes" id="UP000430120"/>
    </source>
</evidence>
<evidence type="ECO:0000313" key="1">
    <source>
        <dbReference type="EMBL" id="KAB0579042.1"/>
    </source>
</evidence>
<dbReference type="AlphaFoldDB" id="A0A643FCQ8"/>
<sequence>MANLEILEWKPRKGFLVMVADAHAAIALATFNRGTRSHRLTWQVREVPIKRRVRLAEAFAMNFGAGSFWRGLVSPDFIERYDDPVDFMLAGSVQCRSATAVRRFLIAAGFCGTE</sequence>
<gene>
    <name evidence="1" type="ORF">F7Q92_15255</name>
</gene>
<dbReference type="RefSeq" id="WP_151124956.1">
    <property type="nucleotide sequence ID" value="NZ_VZPB01000040.1"/>
</dbReference>
<organism evidence="1 2">
    <name type="scientific">Ideonella dechloratans</name>
    <dbReference type="NCBI Taxonomy" id="36863"/>
    <lineage>
        <taxon>Bacteria</taxon>
        <taxon>Pseudomonadati</taxon>
        <taxon>Pseudomonadota</taxon>
        <taxon>Betaproteobacteria</taxon>
        <taxon>Burkholderiales</taxon>
        <taxon>Sphaerotilaceae</taxon>
        <taxon>Ideonella</taxon>
    </lineage>
</organism>
<protein>
    <submittedName>
        <fullName evidence="1">Uncharacterized protein</fullName>
    </submittedName>
</protein>
<dbReference type="Proteomes" id="UP000430120">
    <property type="component" value="Unassembled WGS sequence"/>
</dbReference>
<name>A0A643FCQ8_IDEDE</name>